<evidence type="ECO:0000256" key="1">
    <source>
        <dbReference type="SAM" id="MobiDB-lite"/>
    </source>
</evidence>
<reference evidence="3" key="1">
    <citation type="submission" date="2023-02" db="EMBL/GenBank/DDBJ databases">
        <title>Genome of toxic invasive species Heracleum sosnowskyi carries increased number of genes despite the absence of recent whole-genome duplications.</title>
        <authorList>
            <person name="Schelkunov M."/>
            <person name="Shtratnikova V."/>
            <person name="Makarenko M."/>
            <person name="Klepikova A."/>
            <person name="Omelchenko D."/>
            <person name="Novikova G."/>
            <person name="Obukhova E."/>
            <person name="Bogdanov V."/>
            <person name="Penin A."/>
            <person name="Logacheva M."/>
        </authorList>
    </citation>
    <scope>NUCLEOTIDE SEQUENCE</scope>
    <source>
        <strain evidence="3">Hsosn_3</strain>
        <tissue evidence="3">Leaf</tissue>
    </source>
</reference>
<feature type="compositionally biased region" description="Basic and acidic residues" evidence="1">
    <location>
        <begin position="208"/>
        <end position="217"/>
    </location>
</feature>
<feature type="region of interest" description="Disordered" evidence="1">
    <location>
        <begin position="591"/>
        <end position="639"/>
    </location>
</feature>
<feature type="compositionally biased region" description="Basic and acidic residues" evidence="1">
    <location>
        <begin position="478"/>
        <end position="495"/>
    </location>
</feature>
<evidence type="ECO:0000313" key="3">
    <source>
        <dbReference type="EMBL" id="KAK1396648.1"/>
    </source>
</evidence>
<dbReference type="AlphaFoldDB" id="A0AAD8N6I6"/>
<dbReference type="PANTHER" id="PTHR33870:SF22">
    <property type="match status" value="1"/>
</dbReference>
<feature type="compositionally biased region" description="Polar residues" evidence="1">
    <location>
        <begin position="1049"/>
        <end position="1062"/>
    </location>
</feature>
<feature type="compositionally biased region" description="Polar residues" evidence="1">
    <location>
        <begin position="664"/>
        <end position="687"/>
    </location>
</feature>
<feature type="compositionally biased region" description="Low complexity" evidence="1">
    <location>
        <begin position="503"/>
        <end position="513"/>
    </location>
</feature>
<feature type="region of interest" description="Disordered" evidence="1">
    <location>
        <begin position="443"/>
        <end position="517"/>
    </location>
</feature>
<feature type="compositionally biased region" description="Basic and acidic residues" evidence="1">
    <location>
        <begin position="1202"/>
        <end position="1212"/>
    </location>
</feature>
<protein>
    <submittedName>
        <fullName evidence="3">Uncharacterized protein</fullName>
    </submittedName>
</protein>
<dbReference type="PANTHER" id="PTHR33870">
    <property type="entry name" value="CARDIOMYOPATHY-ASSOCIATED PROTEIN"/>
    <property type="match status" value="1"/>
</dbReference>
<sequence length="1212" mass="134106">MAIDTKSILVCLWKVVSFWMQICYKFVSKNPVFSSVSLFFILLFMLSPTFLAFTVYSLLILISAFGFYRVFYNGDDTSADIVKRYKKNDGDLSNMGTNGSISDYVNKKNREKFTQKSDIEDKNIVCSTKVQKVEENVEDIKELTLDSVQENVKDIKELTFDSVNENAECSTCKANEHGVLQINVGCDEGSKIYSPKKGSSETSEDSQEDRHEDEQKIVPDPAVSDVERNTRLETMIARRKARKFFSFQVRHKLMKAGNNDPVEHLASILVPRRNYLISNNFNDQSSPSSAPPVLTPMPNPFDLPYETHEERPNLTDESLQKEFLAENKDLMFCRKTSCSWGALFALDALGEDEMPANEISYNLRAPQKLKNPVITLGSHLENKNVAEVIEKESCQEKEAISNGCSAEDHATQEGQTAQQAISAQEDQAAQQAISIECSAEDHAAQESQAAQRAISNGCSAENHASQEGQAAQQGPDSIDIHHKEDKSDLPKKEIVSENIGVGSSSSSSSEESSPISRPYKDAILRSLASFQRLPKDDDYQVNGLTHDSDQIILNNIKADDSFLYNARVMNVNARTISLASDMLVEVSEISSPRSNPSLDEEYSGNEEVKEISSHLIRGDTSHESNLREVPEINDQQDISGGVSRINHNAEALTSDVLPEKVSEENSINSSDSKTGLPDNSQTHSMDSNIEDFPESSEKNNTGNIINKNLGDSETPTKDDLKKSSTGNNIDNGTPKQVVQLRDLPESSGGSNSNSFNHQDLSESSLQNQQNENRDYIKDYNGESEYQPSQNILSDNPTSVPSNHSLRSPENRRDEEVVSEFEFPASSAQTEASGVVSEIETEQVLNISSSGSSPKSVLQPKFSSDRVSSMDLNQGASTEYQQAHPHSLIVDDDSVLPVVNFNLSAFRNASPREDDSNSQPSHVIERLQSPRFADALYCMPFRSRPEEHQKHDASITTSASSFYDQDIHDPYPHQSNFNQEADTSNHIDNLVVNDNQARTNLESVKNIEGDNYDDSSIKQSVLLEPSNSSSSKSIRDTKEDIREIIGQEGTYGTSKSTEGNSESGPDVILKELNEATLDNVSNQPHEAEAKDSSVASKALDAIFDQKETELSNTGNLVAHVDIEEPSDPPLERTMEEGNNSTANQNDPVMTKSDDSELKSVEGDIEEAFEHVIRPEDVHNSSELDSTSDSKSTEDVESGLTNHSEVEIKSDDHK</sequence>
<feature type="region of interest" description="Disordered" evidence="1">
    <location>
        <begin position="780"/>
        <end position="868"/>
    </location>
</feature>
<feature type="region of interest" description="Disordered" evidence="1">
    <location>
        <begin position="191"/>
        <end position="221"/>
    </location>
</feature>
<dbReference type="Proteomes" id="UP001237642">
    <property type="component" value="Unassembled WGS sequence"/>
</dbReference>
<feature type="compositionally biased region" description="Polar residues" evidence="1">
    <location>
        <begin position="723"/>
        <end position="736"/>
    </location>
</feature>
<dbReference type="EMBL" id="JAUIZM010000002">
    <property type="protein sequence ID" value="KAK1396648.1"/>
    <property type="molecule type" value="Genomic_DNA"/>
</dbReference>
<name>A0AAD8N6I6_9APIA</name>
<gene>
    <name evidence="3" type="ORF">POM88_006511</name>
</gene>
<feature type="region of interest" description="Disordered" evidence="1">
    <location>
        <begin position="1044"/>
        <end position="1064"/>
    </location>
</feature>
<feature type="compositionally biased region" description="Polar residues" evidence="1">
    <location>
        <begin position="1135"/>
        <end position="1146"/>
    </location>
</feature>
<feature type="region of interest" description="Disordered" evidence="1">
    <location>
        <begin position="400"/>
        <end position="427"/>
    </location>
</feature>
<organism evidence="3 4">
    <name type="scientific">Heracleum sosnowskyi</name>
    <dbReference type="NCBI Taxonomy" id="360622"/>
    <lineage>
        <taxon>Eukaryota</taxon>
        <taxon>Viridiplantae</taxon>
        <taxon>Streptophyta</taxon>
        <taxon>Embryophyta</taxon>
        <taxon>Tracheophyta</taxon>
        <taxon>Spermatophyta</taxon>
        <taxon>Magnoliopsida</taxon>
        <taxon>eudicotyledons</taxon>
        <taxon>Gunneridae</taxon>
        <taxon>Pentapetalae</taxon>
        <taxon>asterids</taxon>
        <taxon>campanulids</taxon>
        <taxon>Apiales</taxon>
        <taxon>Apiaceae</taxon>
        <taxon>Apioideae</taxon>
        <taxon>apioid superclade</taxon>
        <taxon>Tordylieae</taxon>
        <taxon>Tordyliinae</taxon>
        <taxon>Heracleum</taxon>
    </lineage>
</organism>
<feature type="compositionally biased region" description="Basic and acidic residues" evidence="1">
    <location>
        <begin position="1150"/>
        <end position="1180"/>
    </location>
</feature>
<comment type="caution">
    <text evidence="3">The sequence shown here is derived from an EMBL/GenBank/DDBJ whole genome shotgun (WGS) entry which is preliminary data.</text>
</comment>
<feature type="compositionally biased region" description="Polar residues" evidence="1">
    <location>
        <begin position="755"/>
        <end position="768"/>
    </location>
</feature>
<feature type="compositionally biased region" description="Basic and acidic residues" evidence="1">
    <location>
        <begin position="806"/>
        <end position="815"/>
    </location>
</feature>
<reference evidence="3" key="2">
    <citation type="submission" date="2023-05" db="EMBL/GenBank/DDBJ databases">
        <authorList>
            <person name="Schelkunov M.I."/>
        </authorList>
    </citation>
    <scope>NUCLEOTIDE SEQUENCE</scope>
    <source>
        <strain evidence="3">Hsosn_3</strain>
        <tissue evidence="3">Leaf</tissue>
    </source>
</reference>
<feature type="compositionally biased region" description="Polar residues" evidence="1">
    <location>
        <begin position="842"/>
        <end position="868"/>
    </location>
</feature>
<evidence type="ECO:0000313" key="4">
    <source>
        <dbReference type="Proteomes" id="UP001237642"/>
    </source>
</evidence>
<feature type="region of interest" description="Disordered" evidence="1">
    <location>
        <begin position="1118"/>
        <end position="1212"/>
    </location>
</feature>
<feature type="compositionally biased region" description="Polar residues" evidence="1">
    <location>
        <begin position="698"/>
        <end position="713"/>
    </location>
</feature>
<keyword evidence="2" id="KW-1133">Transmembrane helix</keyword>
<feature type="compositionally biased region" description="Polar residues" evidence="1">
    <location>
        <begin position="412"/>
        <end position="427"/>
    </location>
</feature>
<accession>A0AAD8N6I6</accession>
<feature type="transmembrane region" description="Helical" evidence="2">
    <location>
        <begin position="39"/>
        <end position="68"/>
    </location>
</feature>
<evidence type="ECO:0000256" key="2">
    <source>
        <dbReference type="SAM" id="Phobius"/>
    </source>
</evidence>
<proteinExistence type="predicted"/>
<feature type="compositionally biased region" description="Polar residues" evidence="1">
    <location>
        <begin position="445"/>
        <end position="475"/>
    </location>
</feature>
<keyword evidence="4" id="KW-1185">Reference proteome</keyword>
<feature type="compositionally biased region" description="Polar residues" evidence="1">
    <location>
        <begin position="783"/>
        <end position="805"/>
    </location>
</feature>
<feature type="region of interest" description="Disordered" evidence="1">
    <location>
        <begin position="651"/>
        <end position="768"/>
    </location>
</feature>
<keyword evidence="2" id="KW-0472">Membrane</keyword>
<feature type="compositionally biased region" description="Basic and acidic residues" evidence="1">
    <location>
        <begin position="606"/>
        <end position="630"/>
    </location>
</feature>
<keyword evidence="2" id="KW-0812">Transmembrane</keyword>